<dbReference type="EMBL" id="AP021861">
    <property type="protein sequence ID" value="BBO32332.1"/>
    <property type="molecule type" value="Genomic_DNA"/>
</dbReference>
<dbReference type="InterPro" id="IPR011047">
    <property type="entry name" value="Quinoprotein_ADH-like_sf"/>
</dbReference>
<evidence type="ECO:0000313" key="3">
    <source>
        <dbReference type="Proteomes" id="UP000326837"/>
    </source>
</evidence>
<proteinExistence type="predicted"/>
<dbReference type="RefSeq" id="WP_152098317.1">
    <property type="nucleotide sequence ID" value="NZ_AP021861.1"/>
</dbReference>
<keyword evidence="2" id="KW-0808">Transferase</keyword>
<dbReference type="InterPro" id="IPR015943">
    <property type="entry name" value="WD40/YVTN_repeat-like_dom_sf"/>
</dbReference>
<dbReference type="SUPFAM" id="SSF50998">
    <property type="entry name" value="Quinoprotein alcohol dehydrogenase-like"/>
    <property type="match status" value="1"/>
</dbReference>
<keyword evidence="2" id="KW-0418">Kinase</keyword>
<gene>
    <name evidence="2" type="ORF">PLANPX_1944</name>
</gene>
<dbReference type="AlphaFoldDB" id="A0A5K7X8W7"/>
<feature type="domain" description="Pyrrolo-quinoline quinone repeat" evidence="1">
    <location>
        <begin position="217"/>
        <end position="445"/>
    </location>
</feature>
<reference evidence="3" key="1">
    <citation type="submission" date="2019-10" db="EMBL/GenBank/DDBJ databases">
        <title>Lacipirellula parvula gen. nov., sp. nov., representing a lineage of planctomycetes widespread in freshwater anoxic habitats, and description of the family Lacipirellulaceae.</title>
        <authorList>
            <person name="Dedysh S.N."/>
            <person name="Kulichevskaya I.S."/>
            <person name="Beletsky A.V."/>
            <person name="Rakitin A.L."/>
            <person name="Mardanov A.V."/>
            <person name="Ivanova A.A."/>
            <person name="Saltykova V.X."/>
            <person name="Rijpstra W.I.C."/>
            <person name="Sinninghe Damste J.S."/>
            <person name="Ravin N.V."/>
        </authorList>
    </citation>
    <scope>NUCLEOTIDE SEQUENCE [LARGE SCALE GENOMIC DNA]</scope>
    <source>
        <strain evidence="3">PX69</strain>
    </source>
</reference>
<dbReference type="Gene3D" id="2.130.10.10">
    <property type="entry name" value="YVTN repeat-like/Quinoprotein amine dehydrogenase"/>
    <property type="match status" value="2"/>
</dbReference>
<dbReference type="SMART" id="SM00564">
    <property type="entry name" value="PQQ"/>
    <property type="match status" value="4"/>
</dbReference>
<dbReference type="PANTHER" id="PTHR34512:SF30">
    <property type="entry name" value="OUTER MEMBRANE PROTEIN ASSEMBLY FACTOR BAMB"/>
    <property type="match status" value="1"/>
</dbReference>
<name>A0A5K7X8W7_9BACT</name>
<evidence type="ECO:0000313" key="2">
    <source>
        <dbReference type="EMBL" id="BBO32332.1"/>
    </source>
</evidence>
<dbReference type="Proteomes" id="UP000326837">
    <property type="component" value="Chromosome"/>
</dbReference>
<evidence type="ECO:0000259" key="1">
    <source>
        <dbReference type="Pfam" id="PF13360"/>
    </source>
</evidence>
<keyword evidence="3" id="KW-1185">Reference proteome</keyword>
<dbReference type="Pfam" id="PF13360">
    <property type="entry name" value="PQQ_2"/>
    <property type="match status" value="1"/>
</dbReference>
<dbReference type="InterPro" id="IPR018391">
    <property type="entry name" value="PQQ_b-propeller_rpt"/>
</dbReference>
<dbReference type="PANTHER" id="PTHR34512">
    <property type="entry name" value="CELL SURFACE PROTEIN"/>
    <property type="match status" value="1"/>
</dbReference>
<dbReference type="GO" id="GO:0004674">
    <property type="term" value="F:protein serine/threonine kinase activity"/>
    <property type="evidence" value="ECO:0007669"/>
    <property type="project" value="UniProtKB-KW"/>
</dbReference>
<dbReference type="EC" id="2.7.1.-" evidence="2"/>
<organism evidence="2 3">
    <name type="scientific">Lacipirellula parvula</name>
    <dbReference type="NCBI Taxonomy" id="2650471"/>
    <lineage>
        <taxon>Bacteria</taxon>
        <taxon>Pseudomonadati</taxon>
        <taxon>Planctomycetota</taxon>
        <taxon>Planctomycetia</taxon>
        <taxon>Pirellulales</taxon>
        <taxon>Lacipirellulaceae</taxon>
        <taxon>Lacipirellula</taxon>
    </lineage>
</organism>
<protein>
    <submittedName>
        <fullName evidence="2">Putative serine/threonine protein kinase afsK</fullName>
        <ecNumber evidence="2">2.7.1.-</ecNumber>
    </submittedName>
</protein>
<sequence>MNPQVRQLQWGVLSIALSLLIGASARGDEWPQFRGPGGQGDVGAVDLPLHWSENEGIRWKTELPGRGWSSPVIANGRIWLTTAVEKASDAEEPLVTDEQVARVSSGTDMGAAAAIDLLALEVDLETGKLLRTVNLFSVDEPPPIHNLNSYASPTPVLVDGRLICHFGTFGAAAVDVNSGEVLWRRPMELDHIVGPGSSPVVVDDVTILTCDGADKQFIAALDIATGEIRWQVDRPPIRETNPDMRKAFATPLVFEQAGRKQAVIPGAQWFVSYDPATGDELWRVDHGNGFSNVPRPVFDGERVYLCTGFGKPQLWAIRTDGSGDVTETHVDWREKQQIPAKSSPIISDGRIYVISDGGVASCFSAADGKKLWRERIPGKYSASPILANGRLYFCSHEGGTTVVADSAEYEELAVNQLDGMHMASPAVAGDDLILRTDTHLYRISNKPN</sequence>
<dbReference type="InterPro" id="IPR002372">
    <property type="entry name" value="PQQ_rpt_dom"/>
</dbReference>
<dbReference type="KEGG" id="lpav:PLANPX_1944"/>
<accession>A0A5K7X8W7</accession>
<keyword evidence="2" id="KW-0723">Serine/threonine-protein kinase</keyword>